<feature type="domain" description="DUF3658" evidence="1">
    <location>
        <begin position="85"/>
        <end position="154"/>
    </location>
</feature>
<organism evidence="2 3">
    <name type="scientific">Pseudoalteromonas fuliginea</name>
    <dbReference type="NCBI Taxonomy" id="1872678"/>
    <lineage>
        <taxon>Bacteria</taxon>
        <taxon>Pseudomonadati</taxon>
        <taxon>Pseudomonadota</taxon>
        <taxon>Gammaproteobacteria</taxon>
        <taxon>Alteromonadales</taxon>
        <taxon>Pseudoalteromonadaceae</taxon>
        <taxon>Pseudoalteromonas</taxon>
    </lineage>
</organism>
<dbReference type="Proteomes" id="UP000027154">
    <property type="component" value="Unassembled WGS sequence"/>
</dbReference>
<accession>A0ABD3Y4Q1</accession>
<dbReference type="InterPro" id="IPR022123">
    <property type="entry name" value="DUF3658"/>
</dbReference>
<comment type="caution">
    <text evidence="2">The sequence shown here is derived from an EMBL/GenBank/DDBJ whole genome shotgun (WGS) entry which is preliminary data.</text>
</comment>
<evidence type="ECO:0000259" key="1">
    <source>
        <dbReference type="Pfam" id="PF12395"/>
    </source>
</evidence>
<dbReference type="RefSeq" id="WP_008137482.1">
    <property type="nucleotide sequence ID" value="NZ_JJNZ01000073.1"/>
</dbReference>
<dbReference type="EMBL" id="JJNZ01000073">
    <property type="protein sequence ID" value="KDC49086.1"/>
    <property type="molecule type" value="Genomic_DNA"/>
</dbReference>
<evidence type="ECO:0000313" key="3">
    <source>
        <dbReference type="Proteomes" id="UP000027154"/>
    </source>
</evidence>
<dbReference type="Pfam" id="PF12395">
    <property type="entry name" value="DUF3658"/>
    <property type="match status" value="1"/>
</dbReference>
<protein>
    <recommendedName>
        <fullName evidence="1">DUF3658 domain-containing protein</fullName>
    </recommendedName>
</protein>
<dbReference type="AlphaFoldDB" id="A0ABD3Y4Q1"/>
<proteinExistence type="predicted"/>
<sequence>MSADEVMNEQLNQSIRLIEQVMEQAYFTSKERDIRYSVGGLGRTIGLIREFQEQIYHQFPDLKTEIKISLDPPLTAEQAEVCSKLSPDELDKIDGFLLSNTRSKFRKVARVIGISMQNELDSFNLPDLFYAERIKSLVKRGKLDSQGNLGAMRFSEVKLPDM</sequence>
<evidence type="ECO:0000313" key="2">
    <source>
        <dbReference type="EMBL" id="KDC49086.1"/>
    </source>
</evidence>
<reference evidence="2 3" key="1">
    <citation type="submission" date="2014-04" db="EMBL/GenBank/DDBJ databases">
        <title>Pseudoalteromonas galatheae sp. nov., isolated from a deep-sea polychaete near Canal Concepcion, Chile.</title>
        <authorList>
            <person name="Machado H.R."/>
            <person name="Gram L."/>
            <person name="Vynne N.G."/>
        </authorList>
    </citation>
    <scope>NUCLEOTIDE SEQUENCE [LARGE SCALE GENOMIC DNA]</scope>
    <source>
        <strain evidence="2 3">KMM216</strain>
    </source>
</reference>
<name>A0ABD3Y4Q1_9GAMM</name>
<gene>
    <name evidence="2" type="ORF">DC53_18275</name>
</gene>